<comment type="caution">
    <text evidence="4">The sequence shown here is derived from an EMBL/GenBank/DDBJ whole genome shotgun (WGS) entry which is preliminary data.</text>
</comment>
<gene>
    <name evidence="4" type="ORF">H9Y04_10455</name>
</gene>
<evidence type="ECO:0000313" key="5">
    <source>
        <dbReference type="Proteomes" id="UP000642284"/>
    </source>
</evidence>
<feature type="region of interest" description="Disordered" evidence="1">
    <location>
        <begin position="429"/>
        <end position="468"/>
    </location>
</feature>
<evidence type="ECO:0000259" key="3">
    <source>
        <dbReference type="PROSITE" id="PS50835"/>
    </source>
</evidence>
<dbReference type="InterPro" id="IPR013098">
    <property type="entry name" value="Ig_I-set"/>
</dbReference>
<dbReference type="PROSITE" id="PS50835">
    <property type="entry name" value="IG_LIKE"/>
    <property type="match status" value="1"/>
</dbReference>
<evidence type="ECO:0000313" key="4">
    <source>
        <dbReference type="EMBL" id="MBC9712988.1"/>
    </source>
</evidence>
<organism evidence="4 5">
    <name type="scientific">Streptomyces polyasparticus</name>
    <dbReference type="NCBI Taxonomy" id="2767826"/>
    <lineage>
        <taxon>Bacteria</taxon>
        <taxon>Bacillati</taxon>
        <taxon>Actinomycetota</taxon>
        <taxon>Actinomycetes</taxon>
        <taxon>Kitasatosporales</taxon>
        <taxon>Streptomycetaceae</taxon>
        <taxon>Streptomyces</taxon>
    </lineage>
</organism>
<dbReference type="InterPro" id="IPR027273">
    <property type="entry name" value="Neocarzinostatin-like"/>
</dbReference>
<keyword evidence="2" id="KW-1133">Transmembrane helix</keyword>
<accession>A0ABR7SF59</accession>
<evidence type="ECO:0000256" key="1">
    <source>
        <dbReference type="SAM" id="MobiDB-lite"/>
    </source>
</evidence>
<dbReference type="SUPFAM" id="SSF49319">
    <property type="entry name" value="Actinoxanthin-like"/>
    <property type="match status" value="1"/>
</dbReference>
<evidence type="ECO:0000256" key="2">
    <source>
        <dbReference type="SAM" id="Phobius"/>
    </source>
</evidence>
<dbReference type="EMBL" id="JACTVJ010000005">
    <property type="protein sequence ID" value="MBC9712988.1"/>
    <property type="molecule type" value="Genomic_DNA"/>
</dbReference>
<dbReference type="Pfam" id="PF07679">
    <property type="entry name" value="I-set"/>
    <property type="match status" value="1"/>
</dbReference>
<dbReference type="InterPro" id="IPR011044">
    <property type="entry name" value="Quino_amine_DH_bsu"/>
</dbReference>
<dbReference type="Proteomes" id="UP000642284">
    <property type="component" value="Unassembled WGS sequence"/>
</dbReference>
<keyword evidence="2" id="KW-0472">Membrane</keyword>
<keyword evidence="5" id="KW-1185">Reference proteome</keyword>
<dbReference type="SUPFAM" id="SSF48726">
    <property type="entry name" value="Immunoglobulin"/>
    <property type="match status" value="1"/>
</dbReference>
<feature type="domain" description="Ig-like" evidence="3">
    <location>
        <begin position="179"/>
        <end position="265"/>
    </location>
</feature>
<dbReference type="Gene3D" id="2.60.40.230">
    <property type="entry name" value="Neocarzinostatin-like"/>
    <property type="match status" value="1"/>
</dbReference>
<protein>
    <recommendedName>
        <fullName evidence="3">Ig-like domain-containing protein</fullName>
    </recommendedName>
</protein>
<dbReference type="RefSeq" id="WP_187813452.1">
    <property type="nucleotide sequence ID" value="NZ_JACTVJ010000005.1"/>
</dbReference>
<dbReference type="InterPro" id="IPR007110">
    <property type="entry name" value="Ig-like_dom"/>
</dbReference>
<feature type="compositionally biased region" description="Gly residues" evidence="1">
    <location>
        <begin position="429"/>
        <end position="453"/>
    </location>
</feature>
<reference evidence="4 5" key="1">
    <citation type="submission" date="2020-08" db="EMBL/GenBank/DDBJ databases">
        <title>Genemic of Streptomyces polyaspartic.</title>
        <authorList>
            <person name="Liu W."/>
        </authorList>
    </citation>
    <scope>NUCLEOTIDE SEQUENCE [LARGE SCALE GENOMIC DNA]</scope>
    <source>
        <strain evidence="4 5">TRM66268-LWL</strain>
    </source>
</reference>
<dbReference type="InterPro" id="IPR036179">
    <property type="entry name" value="Ig-like_dom_sf"/>
</dbReference>
<feature type="region of interest" description="Disordered" evidence="1">
    <location>
        <begin position="257"/>
        <end position="298"/>
    </location>
</feature>
<keyword evidence="2" id="KW-0812">Transmembrane</keyword>
<dbReference type="SUPFAM" id="SSF50969">
    <property type="entry name" value="YVTN repeat-like/Quinoprotein amine dehydrogenase"/>
    <property type="match status" value="1"/>
</dbReference>
<feature type="compositionally biased region" description="Gly residues" evidence="1">
    <location>
        <begin position="271"/>
        <end position="281"/>
    </location>
</feature>
<sequence length="510" mass="50854">MRPNSRPNDGRSQRLGRSGAAATAASLALAAAVSFTVMKTVDLGFGGGAETFVEIDPATGFIWYGHGTKVYVRTKDGAPQGTIDGNGADLPHDIAFDGNRAYIAWVDHGSSGEPGSDDNGGLTVHDTAKPAEPVKALALDGLDGGGGSATLAVAPGGAAVYIGDPLKSKVHRIVRQTSPKVTQAPEDLSVESGDAVTLSAKAVGEPEPTVKWQVSPDGGQTWNTIAGATGTTFDFAAKAAQDGYQYRAEFENAAGKTRTRAATLTVNAPTGPGGGSGGGDGDGNEEDNTSTVTGPKGQKLTVTPVHELAAEDQKIKVSGTGYDDKKGIYVALCVDNGPGEVPTPCVGGVDMSGEGGASSWVNSDPPAGYEDATVPYGQGGSFEVELTVDAKDEYTDCMKTRCAIVTRADHTAAADRSADVRVPVDFKGGVGSASGGSSAGTDGGADSAGGSTGGSSAESAGGTGTDGSGSGALASTGVTVASLAGAAALLVAGGWYVVRRTREESADSAS</sequence>
<name>A0ABR7SF59_9ACTN</name>
<dbReference type="Gene3D" id="2.60.40.10">
    <property type="entry name" value="Immunoglobulins"/>
    <property type="match status" value="1"/>
</dbReference>
<dbReference type="InterPro" id="IPR013783">
    <property type="entry name" value="Ig-like_fold"/>
</dbReference>
<proteinExistence type="predicted"/>
<feature type="transmembrane region" description="Helical" evidence="2">
    <location>
        <begin position="478"/>
        <end position="498"/>
    </location>
</feature>